<accession>A0ACB8G254</accession>
<keyword evidence="2" id="KW-1185">Reference proteome</keyword>
<proteinExistence type="predicted"/>
<organism evidence="1 2">
    <name type="scientific">Sphaerodactylus townsendi</name>
    <dbReference type="NCBI Taxonomy" id="933632"/>
    <lineage>
        <taxon>Eukaryota</taxon>
        <taxon>Metazoa</taxon>
        <taxon>Chordata</taxon>
        <taxon>Craniata</taxon>
        <taxon>Vertebrata</taxon>
        <taxon>Euteleostomi</taxon>
        <taxon>Lepidosauria</taxon>
        <taxon>Squamata</taxon>
        <taxon>Bifurcata</taxon>
        <taxon>Gekkota</taxon>
        <taxon>Sphaerodactylidae</taxon>
        <taxon>Sphaerodactylus</taxon>
    </lineage>
</organism>
<name>A0ACB8G254_9SAUR</name>
<protein>
    <submittedName>
        <fullName evidence="1">Uncharacterized protein</fullName>
    </submittedName>
</protein>
<gene>
    <name evidence="1" type="ORF">K3G42_016468</name>
</gene>
<evidence type="ECO:0000313" key="1">
    <source>
        <dbReference type="EMBL" id="KAH8013309.1"/>
    </source>
</evidence>
<dbReference type="EMBL" id="CM037615">
    <property type="protein sequence ID" value="KAH8013309.1"/>
    <property type="molecule type" value="Genomic_DNA"/>
</dbReference>
<sequence length="133" mass="13402">MASGLHRRKSTMHRPPARDSCPPDGMRQGRWRLAKEGSAQEGLEARCQSAPCRPGLGTGIGLSLASTPSAALAMPPLGVLAEPSAVGPASPGTASLPGASKLVGTLRPGLQGHTLAAGHTGEGSASEPRPRAE</sequence>
<reference evidence="1" key="1">
    <citation type="submission" date="2021-08" db="EMBL/GenBank/DDBJ databases">
        <title>The first chromosome-level gecko genome reveals the dynamic sex chromosomes of Neotropical dwarf geckos (Sphaerodactylidae: Sphaerodactylus).</title>
        <authorList>
            <person name="Pinto B.J."/>
            <person name="Keating S.E."/>
            <person name="Gamble T."/>
        </authorList>
    </citation>
    <scope>NUCLEOTIDE SEQUENCE</scope>
    <source>
        <strain evidence="1">TG3544</strain>
    </source>
</reference>
<comment type="caution">
    <text evidence="1">The sequence shown here is derived from an EMBL/GenBank/DDBJ whole genome shotgun (WGS) entry which is preliminary data.</text>
</comment>
<dbReference type="Proteomes" id="UP000827872">
    <property type="component" value="Linkage Group LG02"/>
</dbReference>
<evidence type="ECO:0000313" key="2">
    <source>
        <dbReference type="Proteomes" id="UP000827872"/>
    </source>
</evidence>